<sequence>MAEIKAQNFKAKLLSEIAPEGFDVHAFTLDLRMIKKPAPGKAARIMTTDGGWIEYDSVRRSVRTWGPIGRAQILAGALAAKVGCEVQHLAKSTSVAAHADALKVTKAAEDTVKSLVIFWSMRGYNATGGPDGCWVNAGTSRICDTGDRLDVHGGLTDEAIAAVLVKARDSWDGGMCLDGDDWTQAEQDRLWIAAQRAGVEVRNCEPSDAIRSRWQREHETAAKTTKTFSSAKSAIAVAGDVRNAAAGDLAALNRLPKALQAFVVAHLDDEQRSQLSAKSIADITAALKRFGDLGETELQEFERAGREFTPPNPRRDNHDREAGYTYSR</sequence>
<keyword evidence="6" id="KW-1185">Reference proteome</keyword>
<evidence type="ECO:0000313" key="5">
    <source>
        <dbReference type="Proteomes" id="UP000252631"/>
    </source>
</evidence>
<feature type="region of interest" description="Disordered" evidence="1">
    <location>
        <begin position="301"/>
        <end position="328"/>
    </location>
</feature>
<evidence type="ECO:0000256" key="1">
    <source>
        <dbReference type="SAM" id="MobiDB-lite"/>
    </source>
</evidence>
<dbReference type="InterPro" id="IPR040677">
    <property type="entry name" value="LPD7"/>
</dbReference>
<feature type="compositionally biased region" description="Basic and acidic residues" evidence="1">
    <location>
        <begin position="313"/>
        <end position="322"/>
    </location>
</feature>
<evidence type="ECO:0000313" key="3">
    <source>
        <dbReference type="EMBL" id="RED25785.1"/>
    </source>
</evidence>
<evidence type="ECO:0000313" key="6">
    <source>
        <dbReference type="Proteomes" id="UP000256343"/>
    </source>
</evidence>
<feature type="domain" description="Large polyvalent protein-associated" evidence="2">
    <location>
        <begin position="136"/>
        <end position="208"/>
    </location>
</feature>
<accession>A0A336JWP6</accession>
<dbReference type="AlphaFoldDB" id="A0A336JWP6"/>
<dbReference type="Proteomes" id="UP000252631">
    <property type="component" value="Unassembled WGS sequence"/>
</dbReference>
<protein>
    <recommendedName>
        <fullName evidence="2">Large polyvalent protein-associated domain-containing protein</fullName>
    </recommendedName>
</protein>
<organism evidence="4 5">
    <name type="scientific">Rhodopseudomonas pentothenatexigens</name>
    <dbReference type="NCBI Taxonomy" id="999699"/>
    <lineage>
        <taxon>Bacteria</taxon>
        <taxon>Pseudomonadati</taxon>
        <taxon>Pseudomonadota</taxon>
        <taxon>Alphaproteobacteria</taxon>
        <taxon>Hyphomicrobiales</taxon>
        <taxon>Nitrobacteraceae</taxon>
        <taxon>Rhodopseudomonas</taxon>
    </lineage>
</organism>
<evidence type="ECO:0000259" key="2">
    <source>
        <dbReference type="Pfam" id="PF18821"/>
    </source>
</evidence>
<proteinExistence type="predicted"/>
<evidence type="ECO:0000313" key="4">
    <source>
        <dbReference type="EMBL" id="SSW93113.1"/>
    </source>
</evidence>
<dbReference type="Proteomes" id="UP000256343">
    <property type="component" value="Unassembled WGS sequence"/>
</dbReference>
<dbReference type="EMBL" id="UFQQ01000030">
    <property type="protein sequence ID" value="SSW93113.1"/>
    <property type="molecule type" value="Genomic_DNA"/>
</dbReference>
<reference evidence="3 6" key="2">
    <citation type="submission" date="2018-07" db="EMBL/GenBank/DDBJ databases">
        <title>Genomic Encyclopedia of Archaeal and Bacterial Type Strains, Phase II (KMG-II): from individual species to whole genera.</title>
        <authorList>
            <person name="Goeker M."/>
        </authorList>
    </citation>
    <scope>NUCLEOTIDE SEQUENCE [LARGE SCALE GENOMIC DNA]</scope>
    <source>
        <strain evidence="3 6">JA575</strain>
    </source>
</reference>
<dbReference type="EMBL" id="QRDT01000030">
    <property type="protein sequence ID" value="RED25785.1"/>
    <property type="molecule type" value="Genomic_DNA"/>
</dbReference>
<reference evidence="4 5" key="1">
    <citation type="submission" date="2017-08" db="EMBL/GenBank/DDBJ databases">
        <authorList>
            <person name="de Groot N.N."/>
        </authorList>
    </citation>
    <scope>NUCLEOTIDE SEQUENCE [LARGE SCALE GENOMIC DNA]</scope>
    <source>
        <strain evidence="4 5">JA575</strain>
    </source>
</reference>
<gene>
    <name evidence="3" type="ORF">BJ125_13018</name>
    <name evidence="4" type="ORF">SAMN05892882_13018</name>
</gene>
<dbReference type="Pfam" id="PF18821">
    <property type="entry name" value="LPD7"/>
    <property type="match status" value="1"/>
</dbReference>
<name>A0A336JWP6_9BRAD</name>
<dbReference type="RefSeq" id="WP_244601365.1">
    <property type="nucleotide sequence ID" value="NZ_QRDT01000030.1"/>
</dbReference>